<name>A0A4Z1JUX1_9HELO</name>
<proteinExistence type="predicted"/>
<feature type="compositionally biased region" description="Low complexity" evidence="1">
    <location>
        <begin position="187"/>
        <end position="200"/>
    </location>
</feature>
<gene>
    <name evidence="2" type="ORF">BELL_0215g00180</name>
</gene>
<protein>
    <submittedName>
        <fullName evidence="2">Uncharacterized protein</fullName>
    </submittedName>
</protein>
<comment type="caution">
    <text evidence="2">The sequence shown here is derived from an EMBL/GenBank/DDBJ whole genome shotgun (WGS) entry which is preliminary data.</text>
</comment>
<evidence type="ECO:0000313" key="2">
    <source>
        <dbReference type="EMBL" id="TGO75410.1"/>
    </source>
</evidence>
<dbReference type="EMBL" id="PQXM01000214">
    <property type="protein sequence ID" value="TGO75410.1"/>
    <property type="molecule type" value="Genomic_DNA"/>
</dbReference>
<dbReference type="OrthoDB" id="3524855at2759"/>
<organism evidence="2 3">
    <name type="scientific">Botrytis elliptica</name>
    <dbReference type="NCBI Taxonomy" id="278938"/>
    <lineage>
        <taxon>Eukaryota</taxon>
        <taxon>Fungi</taxon>
        <taxon>Dikarya</taxon>
        <taxon>Ascomycota</taxon>
        <taxon>Pezizomycotina</taxon>
        <taxon>Leotiomycetes</taxon>
        <taxon>Helotiales</taxon>
        <taxon>Sclerotiniaceae</taxon>
        <taxon>Botrytis</taxon>
    </lineage>
</organism>
<evidence type="ECO:0000313" key="3">
    <source>
        <dbReference type="Proteomes" id="UP000297229"/>
    </source>
</evidence>
<evidence type="ECO:0000256" key="1">
    <source>
        <dbReference type="SAM" id="MobiDB-lite"/>
    </source>
</evidence>
<sequence>MTLPHFDNDPLSKSCRVYPISKDPSKPEPKPTTRPKIFFEHKGHGCGRVVIKDPDDKCLWNGKEEKQCPDCEDCAYGYKKCAHIKWGPSQKCPEEADLYDRGKPRKHIPHIVLDNVDGFCSDKCTDKQAVRDDEQRILEKNARRKSENEAREKEEAKQDLNFVEDNERNRRAQRPQRDIPSTYGHVSSSSTSSRSSNYPYRRYTNAQLAEIARNTTPTYRNSEWVGRWV</sequence>
<dbReference type="AlphaFoldDB" id="A0A4Z1JUX1"/>
<feature type="region of interest" description="Disordered" evidence="1">
    <location>
        <begin position="135"/>
        <end position="200"/>
    </location>
</feature>
<dbReference type="Proteomes" id="UP000297229">
    <property type="component" value="Unassembled WGS sequence"/>
</dbReference>
<feature type="compositionally biased region" description="Basic and acidic residues" evidence="1">
    <location>
        <begin position="1"/>
        <end position="10"/>
    </location>
</feature>
<accession>A0A4Z1JUX1</accession>
<keyword evidence="3" id="KW-1185">Reference proteome</keyword>
<reference evidence="2 3" key="1">
    <citation type="submission" date="2017-12" db="EMBL/GenBank/DDBJ databases">
        <title>Comparative genomics of Botrytis spp.</title>
        <authorList>
            <person name="Valero-Jimenez C.A."/>
            <person name="Tapia P."/>
            <person name="Veloso J."/>
            <person name="Silva-Moreno E."/>
            <person name="Staats M."/>
            <person name="Valdes J.H."/>
            <person name="Van Kan J.A.L."/>
        </authorList>
    </citation>
    <scope>NUCLEOTIDE SEQUENCE [LARGE SCALE GENOMIC DNA]</scope>
    <source>
        <strain evidence="2 3">Be9601</strain>
    </source>
</reference>
<feature type="region of interest" description="Disordered" evidence="1">
    <location>
        <begin position="1"/>
        <end position="34"/>
    </location>
</feature>
<feature type="compositionally biased region" description="Basic and acidic residues" evidence="1">
    <location>
        <begin position="23"/>
        <end position="34"/>
    </location>
</feature>
<feature type="compositionally biased region" description="Basic and acidic residues" evidence="1">
    <location>
        <begin position="135"/>
        <end position="158"/>
    </location>
</feature>